<dbReference type="PANTHER" id="PTHR13289">
    <property type="entry name" value="PROTEIN PHOSPHATASE 1-BINDING PROTEIN BIFOCAL"/>
    <property type="match status" value="1"/>
</dbReference>
<dbReference type="Pfam" id="PF09726">
    <property type="entry name" value="Macoilin"/>
    <property type="match status" value="3"/>
</dbReference>
<feature type="region of interest" description="Disordered" evidence="9">
    <location>
        <begin position="700"/>
        <end position="733"/>
    </location>
</feature>
<dbReference type="GO" id="GO:0030867">
    <property type="term" value="C:rough endoplasmic reticulum membrane"/>
    <property type="evidence" value="ECO:0007669"/>
    <property type="project" value="UniProtKB-SubCell"/>
</dbReference>
<dbReference type="GO" id="GO:0008017">
    <property type="term" value="F:microtubule binding"/>
    <property type="evidence" value="ECO:0007669"/>
    <property type="project" value="TreeGrafter"/>
</dbReference>
<evidence type="ECO:0000256" key="5">
    <source>
        <dbReference type="ARBA" id="ARBA00022989"/>
    </source>
</evidence>
<sequence length="943" mass="106439">MMKRMRTVDVPKFRRPLKNRTTSRLGESVYFRFFNSGNLIYFKFLAMWMACITLDFIIGFRFELLWPLWLLVRHLYESFRVHAFSSSLHYSAFSVFFVCVTATSDLVCYLFIPIQVLLFIASTYVWVQFVYQSSDRGICLPSLFLWTLFLFFEYSIRYRFDNATWYLTRGSWITAGLFPSTADSVAVGAGSGSSPPPSLSPRLELYRPFAAHCLGFPVVTLGFRVKSFFSKWRMRVRKEQVMRQNEFFERILASAVPCNFEERRHFISSRHYLDLEQDAIETSRLYSQMLSSNGSNAMDHSLALYNPVNAVPVHQHPSISRKTTQKSLSKSAIAASAGGTNKGHPQQPCNGHIPAYANNGVYISSGGLHKRNVTTSANKSSGWAKNEPTNGSAILSRKTKTAYSYRSKYGKLWSMFGLRTVRALFTILQSICSNLYRACIWPLQNNINNFLCGLRGSDTHQLQDDLISSSGDGSHIAEDESDREDQIGYAYVCSGNSTPNSGISSKKKNRRTRGRTPLCGSGFLSDILNAQANVPPNLDSNYTNTTQNGHANSNTQLDEKLHFEAFNGVNSDKYPPGAVYNGKSNEISANGSVKEPINGRTAEIKQANIKDKELEKLRAEVKNVRGGELELKSQLNQTQQQERLTRNELAQSKSKFDQLETKYKQLTKQNEHYRANIIALEKRVAEMQVKKVELEKDLANERQQNSVAKQQKEEAPLRQNSSSSDSHLKGKISEMDREIRALKREIKSKDELNCKMDEELRFLRVSVNKQSDQESFTKQIELLQQKNFILEQTLSSENRLKQDLFRALNDSKAQIEQLNVRLRSYEQGNGCQENHVNNIKPESQSVSLSSITSGYSYGAQKSVTPPVSTSSLDIDAIINATGANNMSYSLSPLEDNHQPVETFFDAPQSDILTIGGHRMNNNSFSSSLVHHSTSKSATASRSS</sequence>
<reference evidence="11" key="1">
    <citation type="submission" date="2022-01" db="EMBL/GenBank/DDBJ databases">
        <title>Genome Sequence Resource for Two Populations of Ditylenchus destructor, the Migratory Endoparasitic Phytonematode.</title>
        <authorList>
            <person name="Zhang H."/>
            <person name="Lin R."/>
            <person name="Xie B."/>
        </authorList>
    </citation>
    <scope>NUCLEOTIDE SEQUENCE</scope>
    <source>
        <strain evidence="11">BazhouSP</strain>
    </source>
</reference>
<evidence type="ECO:0000256" key="10">
    <source>
        <dbReference type="SAM" id="Phobius"/>
    </source>
</evidence>
<dbReference type="Proteomes" id="UP001201812">
    <property type="component" value="Unassembled WGS sequence"/>
</dbReference>
<evidence type="ECO:0000313" key="12">
    <source>
        <dbReference type="Proteomes" id="UP001201812"/>
    </source>
</evidence>
<dbReference type="InterPro" id="IPR019130">
    <property type="entry name" value="Macoilin"/>
</dbReference>
<keyword evidence="5 10" id="KW-1133">Transmembrane helix</keyword>
<feature type="transmembrane region" description="Helical" evidence="10">
    <location>
        <begin position="40"/>
        <end position="60"/>
    </location>
</feature>
<feature type="transmembrane region" description="Helical" evidence="10">
    <location>
        <begin position="81"/>
        <end position="103"/>
    </location>
</feature>
<keyword evidence="8" id="KW-0175">Coiled coil</keyword>
<evidence type="ECO:0000256" key="3">
    <source>
        <dbReference type="ARBA" id="ARBA00022692"/>
    </source>
</evidence>
<keyword evidence="7" id="KW-0539">Nucleus</keyword>
<dbReference type="EMBL" id="JAKKPZ010000017">
    <property type="protein sequence ID" value="KAI1712824.1"/>
    <property type="molecule type" value="Genomic_DNA"/>
</dbReference>
<feature type="coiled-coil region" evidence="8">
    <location>
        <begin position="801"/>
        <end position="828"/>
    </location>
</feature>
<keyword evidence="12" id="KW-1185">Reference proteome</keyword>
<accession>A0AAD4N2N6</accession>
<dbReference type="GO" id="GO:0031965">
    <property type="term" value="C:nuclear membrane"/>
    <property type="evidence" value="ECO:0007669"/>
    <property type="project" value="UniProtKB-SubCell"/>
</dbReference>
<feature type="transmembrane region" description="Helical" evidence="10">
    <location>
        <begin position="109"/>
        <end position="131"/>
    </location>
</feature>
<feature type="compositionally biased region" description="Low complexity" evidence="9">
    <location>
        <begin position="326"/>
        <end position="337"/>
    </location>
</feature>
<dbReference type="GO" id="GO:0023041">
    <property type="term" value="P:neuronal signal transduction"/>
    <property type="evidence" value="ECO:0007669"/>
    <property type="project" value="InterPro"/>
</dbReference>
<keyword evidence="3 10" id="KW-0812">Transmembrane</keyword>
<keyword evidence="6 10" id="KW-0472">Membrane</keyword>
<protein>
    <submittedName>
        <fullName evidence="11">Macoilin family domain-containing protein</fullName>
    </submittedName>
</protein>
<gene>
    <name evidence="11" type="ORF">DdX_09452</name>
</gene>
<dbReference type="AlphaFoldDB" id="A0AAD4N2N6"/>
<evidence type="ECO:0000256" key="4">
    <source>
        <dbReference type="ARBA" id="ARBA00022824"/>
    </source>
</evidence>
<evidence type="ECO:0000256" key="6">
    <source>
        <dbReference type="ARBA" id="ARBA00023136"/>
    </source>
</evidence>
<feature type="region of interest" description="Disordered" evidence="9">
    <location>
        <begin position="317"/>
        <end position="347"/>
    </location>
</feature>
<evidence type="ECO:0000256" key="8">
    <source>
        <dbReference type="SAM" id="Coils"/>
    </source>
</evidence>
<dbReference type="PANTHER" id="PTHR13289:SF6">
    <property type="entry name" value="MACOILIN"/>
    <property type="match status" value="1"/>
</dbReference>
<organism evidence="11 12">
    <name type="scientific">Ditylenchus destructor</name>
    <dbReference type="NCBI Taxonomy" id="166010"/>
    <lineage>
        <taxon>Eukaryota</taxon>
        <taxon>Metazoa</taxon>
        <taxon>Ecdysozoa</taxon>
        <taxon>Nematoda</taxon>
        <taxon>Chromadorea</taxon>
        <taxon>Rhabditida</taxon>
        <taxon>Tylenchina</taxon>
        <taxon>Tylenchomorpha</taxon>
        <taxon>Sphaerularioidea</taxon>
        <taxon>Anguinidae</taxon>
        <taxon>Anguininae</taxon>
        <taxon>Ditylenchus</taxon>
    </lineage>
</organism>
<evidence type="ECO:0000256" key="2">
    <source>
        <dbReference type="ARBA" id="ARBA00004269"/>
    </source>
</evidence>
<evidence type="ECO:0000256" key="9">
    <source>
        <dbReference type="SAM" id="MobiDB-lite"/>
    </source>
</evidence>
<evidence type="ECO:0000256" key="7">
    <source>
        <dbReference type="ARBA" id="ARBA00023242"/>
    </source>
</evidence>
<keyword evidence="4" id="KW-0256">Endoplasmic reticulum</keyword>
<name>A0AAD4N2N6_9BILA</name>
<evidence type="ECO:0000256" key="1">
    <source>
        <dbReference type="ARBA" id="ARBA00004232"/>
    </source>
</evidence>
<proteinExistence type="predicted"/>
<evidence type="ECO:0000313" key="11">
    <source>
        <dbReference type="EMBL" id="KAI1712824.1"/>
    </source>
</evidence>
<dbReference type="GO" id="GO:0006935">
    <property type="term" value="P:chemotaxis"/>
    <property type="evidence" value="ECO:0007669"/>
    <property type="project" value="TreeGrafter"/>
</dbReference>
<comment type="caution">
    <text evidence="11">The sequence shown here is derived from an EMBL/GenBank/DDBJ whole genome shotgun (WGS) entry which is preliminary data.</text>
</comment>
<comment type="subcellular location">
    <subcellularLocation>
        <location evidence="1">Nucleus membrane</location>
        <topology evidence="1">Multi-pass membrane protein</topology>
    </subcellularLocation>
    <subcellularLocation>
        <location evidence="2">Rough endoplasmic reticulum membrane</location>
        <topology evidence="2">Multi-pass membrane protein</topology>
    </subcellularLocation>
</comment>